<keyword evidence="2" id="KW-1185">Reference proteome</keyword>
<proteinExistence type="predicted"/>
<protein>
    <submittedName>
        <fullName evidence="1">Uncharacterized protein</fullName>
    </submittedName>
</protein>
<dbReference type="Proteomes" id="UP001054945">
    <property type="component" value="Unassembled WGS sequence"/>
</dbReference>
<comment type="caution">
    <text evidence="1">The sequence shown here is derived from an EMBL/GenBank/DDBJ whole genome shotgun (WGS) entry which is preliminary data.</text>
</comment>
<dbReference type="AlphaFoldDB" id="A0AAV4PXW5"/>
<dbReference type="EMBL" id="BPLR01005128">
    <property type="protein sequence ID" value="GIY00018.1"/>
    <property type="molecule type" value="Genomic_DNA"/>
</dbReference>
<accession>A0AAV4PXW5</accession>
<organism evidence="1 2">
    <name type="scientific">Caerostris extrusa</name>
    <name type="common">Bark spider</name>
    <name type="synonym">Caerostris bankana</name>
    <dbReference type="NCBI Taxonomy" id="172846"/>
    <lineage>
        <taxon>Eukaryota</taxon>
        <taxon>Metazoa</taxon>
        <taxon>Ecdysozoa</taxon>
        <taxon>Arthropoda</taxon>
        <taxon>Chelicerata</taxon>
        <taxon>Arachnida</taxon>
        <taxon>Araneae</taxon>
        <taxon>Araneomorphae</taxon>
        <taxon>Entelegynae</taxon>
        <taxon>Araneoidea</taxon>
        <taxon>Araneidae</taxon>
        <taxon>Caerostris</taxon>
    </lineage>
</organism>
<evidence type="ECO:0000313" key="2">
    <source>
        <dbReference type="Proteomes" id="UP001054945"/>
    </source>
</evidence>
<name>A0AAV4PXW5_CAEEX</name>
<evidence type="ECO:0000313" key="1">
    <source>
        <dbReference type="EMBL" id="GIY00018.1"/>
    </source>
</evidence>
<reference evidence="1 2" key="1">
    <citation type="submission" date="2021-06" db="EMBL/GenBank/DDBJ databases">
        <title>Caerostris extrusa draft genome.</title>
        <authorList>
            <person name="Kono N."/>
            <person name="Arakawa K."/>
        </authorList>
    </citation>
    <scope>NUCLEOTIDE SEQUENCE [LARGE SCALE GENOMIC DNA]</scope>
</reference>
<gene>
    <name evidence="1" type="ORF">CEXT_471861</name>
</gene>
<sequence length="136" mass="14854">MCECDGGSVATVPPLLRFRPDSEAGGVVLGAINAEWKEMVTSSGFNKCKLHCQESKRTEFHSTSIITDQTLISTFPICCCPFSRSPTVILGTPPLSADDIRDSIPNKGPFTSRTIYSKIAILLSKFCQRSSKRLPL</sequence>